<dbReference type="RefSeq" id="WP_016166603.1">
    <property type="nucleotide sequence ID" value="NZ_JHZG01000011.1"/>
</dbReference>
<reference evidence="2 3" key="1">
    <citation type="submission" date="2013-03" db="EMBL/GenBank/DDBJ databases">
        <title>The Genome Sequence of Acinetobacter tandoii CIP 107469.</title>
        <authorList>
            <consortium name="The Broad Institute Genome Sequencing Platform"/>
            <consortium name="The Broad Institute Genome Sequencing Center for Infectious Disease"/>
            <person name="Cerqueira G."/>
            <person name="Feldgarden M."/>
            <person name="Courvalin P."/>
            <person name="Perichon B."/>
            <person name="Grillot-Courvalin C."/>
            <person name="Clermont D."/>
            <person name="Rocha E."/>
            <person name="Yoon E.-J."/>
            <person name="Nemec A."/>
            <person name="Walker B."/>
            <person name="Young S.K."/>
            <person name="Zeng Q."/>
            <person name="Gargeya S."/>
            <person name="Fitzgerald M."/>
            <person name="Haas B."/>
            <person name="Abouelleil A."/>
            <person name="Alvarado L."/>
            <person name="Arachchi H.M."/>
            <person name="Berlin A.M."/>
            <person name="Chapman S.B."/>
            <person name="Dewar J."/>
            <person name="Goldberg J."/>
            <person name="Griggs A."/>
            <person name="Gujja S."/>
            <person name="Hansen M."/>
            <person name="Howarth C."/>
            <person name="Imamovic A."/>
            <person name="Larimer J."/>
            <person name="McCowan C."/>
            <person name="Murphy C."/>
            <person name="Neiman D."/>
            <person name="Pearson M."/>
            <person name="Priest M."/>
            <person name="Roberts A."/>
            <person name="Saif S."/>
            <person name="Shea T."/>
            <person name="Sisk P."/>
            <person name="Sykes S."/>
            <person name="Wortman J."/>
            <person name="Nusbaum C."/>
            <person name="Birren B."/>
        </authorList>
    </citation>
    <scope>NUCLEOTIDE SEQUENCE [LARGE SCALE GENOMIC DNA]</scope>
    <source>
        <strain evidence="2 3">CIP 107469</strain>
    </source>
</reference>
<dbReference type="OrthoDB" id="6712158at2"/>
<dbReference type="PATRIC" id="fig|1120927.3.peg.1470"/>
<keyword evidence="3" id="KW-1185">Reference proteome</keyword>
<dbReference type="Proteomes" id="UP000016201">
    <property type="component" value="Unassembled WGS sequence"/>
</dbReference>
<dbReference type="AlphaFoldDB" id="R9B152"/>
<accession>R9B152</accession>
<gene>
    <name evidence="2" type="ORF">I593_01518</name>
</gene>
<organism evidence="2 3">
    <name type="scientific">Acinetobacter tandoii DSM 14970 = CIP 107469</name>
    <dbReference type="NCBI Taxonomy" id="1120927"/>
    <lineage>
        <taxon>Bacteria</taxon>
        <taxon>Pseudomonadati</taxon>
        <taxon>Pseudomonadota</taxon>
        <taxon>Gammaproteobacteria</taxon>
        <taxon>Moraxellales</taxon>
        <taxon>Moraxellaceae</taxon>
        <taxon>Acinetobacter</taxon>
    </lineage>
</organism>
<comment type="caution">
    <text evidence="2">The sequence shown here is derived from an EMBL/GenBank/DDBJ whole genome shotgun (WGS) entry which is preliminary data.</text>
</comment>
<proteinExistence type="predicted"/>
<sequence>MTQKEVRANQKGFYKDRLIQENEVFLVPKGETALWFDDVAVAPVDTSTPTGGTQGSGDSDPDDKPPVYSRMNKAELTLEAAKAGIELTGNETNAQIVELLTAKNSQK</sequence>
<feature type="region of interest" description="Disordered" evidence="1">
    <location>
        <begin position="43"/>
        <end position="68"/>
    </location>
</feature>
<dbReference type="eggNOG" id="ENOG5031I38">
    <property type="taxonomic scope" value="Bacteria"/>
</dbReference>
<name>R9B152_9GAMM</name>
<evidence type="ECO:0000313" key="3">
    <source>
        <dbReference type="Proteomes" id="UP000016201"/>
    </source>
</evidence>
<dbReference type="EMBL" id="AQFM01000036">
    <property type="protein sequence ID" value="EOR08163.1"/>
    <property type="molecule type" value="Genomic_DNA"/>
</dbReference>
<evidence type="ECO:0000256" key="1">
    <source>
        <dbReference type="SAM" id="MobiDB-lite"/>
    </source>
</evidence>
<evidence type="ECO:0000313" key="2">
    <source>
        <dbReference type="EMBL" id="EOR08163.1"/>
    </source>
</evidence>
<protein>
    <submittedName>
        <fullName evidence="2">Uncharacterized protein</fullName>
    </submittedName>
</protein>